<dbReference type="Proteomes" id="UP001065549">
    <property type="component" value="Unassembled WGS sequence"/>
</dbReference>
<dbReference type="EMBL" id="JAOSHN010000006">
    <property type="protein sequence ID" value="MCU7379712.1"/>
    <property type="molecule type" value="Genomic_DNA"/>
</dbReference>
<sequence>MRDKLIAILEATGYPAYLQGSFAEDEEYPDTFFTFWEFMADDHYHDNTPTARDHGYWVYCYSSDPIKIETLMRELERSLRGAGFTPEGGPIDLKSDVETHVGKLLTVYYKEVIA</sequence>
<dbReference type="RefSeq" id="WP_269478613.1">
    <property type="nucleotide sequence ID" value="NZ_JAOSHN010000006.1"/>
</dbReference>
<reference evidence="1" key="1">
    <citation type="submission" date="2022-09" db="EMBL/GenBank/DDBJ databases">
        <title>Culturomic study of gut microbiota in children with autism spectrum disorder.</title>
        <authorList>
            <person name="Efimov B.A."/>
            <person name="Chaplin A.V."/>
            <person name="Sokolova S.R."/>
            <person name="Pikina A.P."/>
            <person name="Korzhanova M."/>
            <person name="Belova V."/>
            <person name="Korostin D."/>
        </authorList>
    </citation>
    <scope>NUCLEOTIDE SEQUENCE</scope>
    <source>
        <strain evidence="1">ASD5510</strain>
    </source>
</reference>
<name>A0A9J6QQY1_9FIRM</name>
<evidence type="ECO:0000313" key="1">
    <source>
        <dbReference type="EMBL" id="MCU7379712.1"/>
    </source>
</evidence>
<organism evidence="1 2">
    <name type="scientific">Hominibacterium faecale</name>
    <dbReference type="NCBI Taxonomy" id="2839743"/>
    <lineage>
        <taxon>Bacteria</taxon>
        <taxon>Bacillati</taxon>
        <taxon>Bacillota</taxon>
        <taxon>Clostridia</taxon>
        <taxon>Peptostreptococcales</taxon>
        <taxon>Anaerovoracaceae</taxon>
        <taxon>Hominibacterium</taxon>
    </lineage>
</organism>
<accession>A0A9J6QQY1</accession>
<proteinExistence type="predicted"/>
<evidence type="ECO:0000313" key="2">
    <source>
        <dbReference type="Proteomes" id="UP001065549"/>
    </source>
</evidence>
<dbReference type="AlphaFoldDB" id="A0A9J6QQY1"/>
<gene>
    <name evidence="1" type="ORF">OBO34_15305</name>
</gene>
<protein>
    <submittedName>
        <fullName evidence="1">Uncharacterized protein</fullName>
    </submittedName>
</protein>
<keyword evidence="2" id="KW-1185">Reference proteome</keyword>
<comment type="caution">
    <text evidence="1">The sequence shown here is derived from an EMBL/GenBank/DDBJ whole genome shotgun (WGS) entry which is preliminary data.</text>
</comment>